<dbReference type="PROSITE" id="PS00086">
    <property type="entry name" value="CYTOCHROME_P450"/>
    <property type="match status" value="1"/>
</dbReference>
<keyword evidence="7 8" id="KW-0349">Heme</keyword>
<dbReference type="InterPro" id="IPR002401">
    <property type="entry name" value="Cyt_P450_E_grp-I"/>
</dbReference>
<dbReference type="OrthoDB" id="3945418at2759"/>
<evidence type="ECO:0000256" key="3">
    <source>
        <dbReference type="ARBA" id="ARBA00022692"/>
    </source>
</evidence>
<comment type="subcellular location">
    <subcellularLocation>
        <location evidence="1">Membrane</location>
        <topology evidence="1">Single-pass membrane protein</topology>
    </subcellularLocation>
</comment>
<dbReference type="InterPro" id="IPR001128">
    <property type="entry name" value="Cyt_P450"/>
</dbReference>
<organism evidence="9 10">
    <name type="scientific">Corymbia citriodora subsp. variegata</name>
    <dbReference type="NCBI Taxonomy" id="360336"/>
    <lineage>
        <taxon>Eukaryota</taxon>
        <taxon>Viridiplantae</taxon>
        <taxon>Streptophyta</taxon>
        <taxon>Embryophyta</taxon>
        <taxon>Tracheophyta</taxon>
        <taxon>Spermatophyta</taxon>
        <taxon>Magnoliopsida</taxon>
        <taxon>eudicotyledons</taxon>
        <taxon>Gunneridae</taxon>
        <taxon>Pentapetalae</taxon>
        <taxon>rosids</taxon>
        <taxon>malvids</taxon>
        <taxon>Myrtales</taxon>
        <taxon>Myrtaceae</taxon>
        <taxon>Myrtoideae</taxon>
        <taxon>Eucalypteae</taxon>
        <taxon>Corymbia</taxon>
    </lineage>
</organism>
<protein>
    <recommendedName>
        <fullName evidence="11">Beta-amyrin 28-oxidase</fullName>
    </recommendedName>
</protein>
<keyword evidence="8" id="KW-0503">Monooxygenase</keyword>
<keyword evidence="5" id="KW-0472">Membrane</keyword>
<dbReference type="PRINTS" id="PR00463">
    <property type="entry name" value="EP450I"/>
</dbReference>
<evidence type="ECO:0000256" key="4">
    <source>
        <dbReference type="ARBA" id="ARBA00022723"/>
    </source>
</evidence>
<keyword evidence="6 7" id="KW-0408">Iron</keyword>
<keyword evidence="3" id="KW-0812">Transmembrane</keyword>
<evidence type="ECO:0000313" key="9">
    <source>
        <dbReference type="EMBL" id="KAF7846509.1"/>
    </source>
</evidence>
<dbReference type="GO" id="GO:0005506">
    <property type="term" value="F:iron ion binding"/>
    <property type="evidence" value="ECO:0007669"/>
    <property type="project" value="InterPro"/>
</dbReference>
<accession>A0A8T0CKG9</accession>
<keyword evidence="10" id="KW-1185">Reference proteome</keyword>
<dbReference type="GO" id="GO:0004497">
    <property type="term" value="F:monooxygenase activity"/>
    <property type="evidence" value="ECO:0007669"/>
    <property type="project" value="UniProtKB-KW"/>
</dbReference>
<evidence type="ECO:0008006" key="11">
    <source>
        <dbReference type="Google" id="ProtNLM"/>
    </source>
</evidence>
<evidence type="ECO:0000256" key="5">
    <source>
        <dbReference type="ARBA" id="ARBA00022989"/>
    </source>
</evidence>
<evidence type="ECO:0000256" key="2">
    <source>
        <dbReference type="ARBA" id="ARBA00010617"/>
    </source>
</evidence>
<dbReference type="GO" id="GO:0020037">
    <property type="term" value="F:heme binding"/>
    <property type="evidence" value="ECO:0007669"/>
    <property type="project" value="InterPro"/>
</dbReference>
<dbReference type="GO" id="GO:0016020">
    <property type="term" value="C:membrane"/>
    <property type="evidence" value="ECO:0007669"/>
    <property type="project" value="UniProtKB-SubCell"/>
</dbReference>
<evidence type="ECO:0000256" key="6">
    <source>
        <dbReference type="ARBA" id="ARBA00023004"/>
    </source>
</evidence>
<evidence type="ECO:0000313" key="10">
    <source>
        <dbReference type="Proteomes" id="UP000806378"/>
    </source>
</evidence>
<keyword evidence="4 7" id="KW-0479">Metal-binding</keyword>
<comment type="similarity">
    <text evidence="2 8">Belongs to the cytochrome P450 family.</text>
</comment>
<dbReference type="Gramene" id="rna-gnl|WGS:JABURB|Cocit.L4221.1">
    <property type="protein sequence ID" value="cds-KAF7846509.1"/>
    <property type="gene ID" value="gene-BT93_L4221"/>
</dbReference>
<keyword evidence="8" id="KW-0560">Oxidoreductase</keyword>
<evidence type="ECO:0000256" key="1">
    <source>
        <dbReference type="ARBA" id="ARBA00004167"/>
    </source>
</evidence>
<dbReference type="GO" id="GO:0016705">
    <property type="term" value="F:oxidoreductase activity, acting on paired donors, with incorporation or reduction of molecular oxygen"/>
    <property type="evidence" value="ECO:0007669"/>
    <property type="project" value="InterPro"/>
</dbReference>
<dbReference type="InterPro" id="IPR017972">
    <property type="entry name" value="Cyt_P450_CS"/>
</dbReference>
<reference evidence="9" key="1">
    <citation type="submission" date="2020-05" db="EMBL/GenBank/DDBJ databases">
        <title>WGS assembly of Corymbia citriodora subspecies variegata.</title>
        <authorList>
            <person name="Barry K."/>
            <person name="Hundley H."/>
            <person name="Shu S."/>
            <person name="Jenkins J."/>
            <person name="Grimwood J."/>
            <person name="Baten A."/>
        </authorList>
    </citation>
    <scope>NUCLEOTIDE SEQUENCE</scope>
    <source>
        <strain evidence="9">CV2-018</strain>
    </source>
</reference>
<name>A0A8T0CKG9_CORYI</name>
<comment type="caution">
    <text evidence="9">The sequence shown here is derived from an EMBL/GenBank/DDBJ whole genome shotgun (WGS) entry which is preliminary data.</text>
</comment>
<gene>
    <name evidence="9" type="ORF">BT93_L4221</name>
</gene>
<dbReference type="Gene3D" id="1.10.630.10">
    <property type="entry name" value="Cytochrome P450"/>
    <property type="match status" value="1"/>
</dbReference>
<dbReference type="AlphaFoldDB" id="A0A8T0CKG9"/>
<sequence length="159" mass="18202">MKIAKSKGPDELLNWDDIQKMKYSWNVACESMRLCPPAQGAFREAITDFTFAGYTIPKGWKTFWTVYSTHKNPKYFPNPEKFDPSRFEGDGPAPFTYVPFGGGPRMCPGKEYARLELLVFIHNLVTRFKIEKAIPDEKIIYNPSPVPANGLLIRLQTHN</sequence>
<keyword evidence="5" id="KW-1133">Transmembrane helix</keyword>
<dbReference type="Proteomes" id="UP000806378">
    <property type="component" value="Unassembled WGS sequence"/>
</dbReference>
<comment type="cofactor">
    <cofactor evidence="7">
        <name>heme</name>
        <dbReference type="ChEBI" id="CHEBI:30413"/>
    </cofactor>
</comment>
<feature type="binding site" description="axial binding residue" evidence="7">
    <location>
        <position position="107"/>
    </location>
    <ligand>
        <name>heme</name>
        <dbReference type="ChEBI" id="CHEBI:30413"/>
    </ligand>
    <ligandPart>
        <name>Fe</name>
        <dbReference type="ChEBI" id="CHEBI:18248"/>
    </ligandPart>
</feature>
<dbReference type="PANTHER" id="PTHR24286:SF53">
    <property type="entry name" value="BETA-AMYRIN 28-OXIDASE-LIKE"/>
    <property type="match status" value="1"/>
</dbReference>
<dbReference type="EMBL" id="MU092866">
    <property type="protein sequence ID" value="KAF7846509.1"/>
    <property type="molecule type" value="Genomic_DNA"/>
</dbReference>
<evidence type="ECO:0000256" key="7">
    <source>
        <dbReference type="PIRSR" id="PIRSR602401-1"/>
    </source>
</evidence>
<dbReference type="SUPFAM" id="SSF48264">
    <property type="entry name" value="Cytochrome P450"/>
    <property type="match status" value="1"/>
</dbReference>
<dbReference type="GO" id="GO:0016125">
    <property type="term" value="P:sterol metabolic process"/>
    <property type="evidence" value="ECO:0007669"/>
    <property type="project" value="TreeGrafter"/>
</dbReference>
<dbReference type="PANTHER" id="PTHR24286">
    <property type="entry name" value="CYTOCHROME P450 26"/>
    <property type="match status" value="1"/>
</dbReference>
<proteinExistence type="inferred from homology"/>
<dbReference type="Pfam" id="PF00067">
    <property type="entry name" value="p450"/>
    <property type="match status" value="1"/>
</dbReference>
<dbReference type="InterPro" id="IPR036396">
    <property type="entry name" value="Cyt_P450_sf"/>
</dbReference>
<evidence type="ECO:0000256" key="8">
    <source>
        <dbReference type="RuleBase" id="RU000461"/>
    </source>
</evidence>